<dbReference type="AlphaFoldDB" id="A0A1M4U6Y7"/>
<name>A0A1M4U6Y7_9SPHI</name>
<dbReference type="EMBL" id="FQUQ01000001">
    <property type="protein sequence ID" value="SHE52522.1"/>
    <property type="molecule type" value="Genomic_DNA"/>
</dbReference>
<keyword evidence="2" id="KW-1185">Reference proteome</keyword>
<dbReference type="Proteomes" id="UP000184287">
    <property type="component" value="Unassembled WGS sequence"/>
</dbReference>
<gene>
    <name evidence="1" type="ORF">SAMN04488522_101453</name>
</gene>
<accession>A0A1M4U6Y7</accession>
<sequence>MTGMENIHNYIQSKWREGKLPGIDCLLFADGNVVMANAYGIEDPNTHTKEFRWSAICDTTIGSLEKYEPDIWTDIDIFHGAVSYGEGKIVFGDGCMGNEGFVASTDKNGDLNWGMFFTFSNPVYSAVIKDHTLICTTELGTEISIQLDDLTQVSIDITNMHKFRRN</sequence>
<proteinExistence type="predicted"/>
<organism evidence="1 2">
    <name type="scientific">Pedobacter caeni</name>
    <dbReference type="NCBI Taxonomy" id="288992"/>
    <lineage>
        <taxon>Bacteria</taxon>
        <taxon>Pseudomonadati</taxon>
        <taxon>Bacteroidota</taxon>
        <taxon>Sphingobacteriia</taxon>
        <taxon>Sphingobacteriales</taxon>
        <taxon>Sphingobacteriaceae</taxon>
        <taxon>Pedobacter</taxon>
    </lineage>
</organism>
<reference evidence="2" key="1">
    <citation type="submission" date="2016-11" db="EMBL/GenBank/DDBJ databases">
        <authorList>
            <person name="Varghese N."/>
            <person name="Submissions S."/>
        </authorList>
    </citation>
    <scope>NUCLEOTIDE SEQUENCE [LARGE SCALE GENOMIC DNA]</scope>
    <source>
        <strain evidence="2">DSM 16990</strain>
    </source>
</reference>
<dbReference type="STRING" id="288992.SAMN04488522_101453"/>
<evidence type="ECO:0000313" key="2">
    <source>
        <dbReference type="Proteomes" id="UP000184287"/>
    </source>
</evidence>
<protein>
    <submittedName>
        <fullName evidence="1">Uncharacterized protein</fullName>
    </submittedName>
</protein>
<evidence type="ECO:0000313" key="1">
    <source>
        <dbReference type="EMBL" id="SHE52522.1"/>
    </source>
</evidence>